<keyword evidence="5" id="KW-1185">Reference proteome</keyword>
<dbReference type="Pfam" id="PF02525">
    <property type="entry name" value="Flavodoxin_2"/>
    <property type="match status" value="1"/>
</dbReference>
<protein>
    <submittedName>
        <fullName evidence="4">NAD(P)H-dependent oxidoreductase</fullName>
    </submittedName>
</protein>
<accession>A0ABS5Z3Z7</accession>
<dbReference type="PANTHER" id="PTHR10204:SF34">
    <property type="entry name" value="NAD(P)H DEHYDROGENASE [QUINONE] 1 ISOFORM 1"/>
    <property type="match status" value="1"/>
</dbReference>
<proteinExistence type="inferred from homology"/>
<dbReference type="SUPFAM" id="SSF52218">
    <property type="entry name" value="Flavoproteins"/>
    <property type="match status" value="1"/>
</dbReference>
<dbReference type="InterPro" id="IPR029039">
    <property type="entry name" value="Flavoprotein-like_sf"/>
</dbReference>
<dbReference type="InterPro" id="IPR003680">
    <property type="entry name" value="Flavodoxin_fold"/>
</dbReference>
<feature type="domain" description="Flavodoxin-like fold" evidence="3">
    <location>
        <begin position="3"/>
        <end position="145"/>
    </location>
</feature>
<evidence type="ECO:0000259" key="3">
    <source>
        <dbReference type="Pfam" id="PF02525"/>
    </source>
</evidence>
<comment type="similarity">
    <text evidence="1">Belongs to the NAD(P)H dehydrogenase (quinone) family.</text>
</comment>
<keyword evidence="2" id="KW-0560">Oxidoreductase</keyword>
<dbReference type="EMBL" id="JAHKKG010000013">
    <property type="protein sequence ID" value="MBU2669135.1"/>
    <property type="molecule type" value="Genomic_DNA"/>
</dbReference>
<dbReference type="Proteomes" id="UP001519654">
    <property type="component" value="Unassembled WGS sequence"/>
</dbReference>
<name>A0ABS5Z3Z7_9ACTN</name>
<comment type="caution">
    <text evidence="4">The sequence shown here is derived from an EMBL/GenBank/DDBJ whole genome shotgun (WGS) entry which is preliminary data.</text>
</comment>
<gene>
    <name evidence="4" type="ORF">KOI35_37045</name>
</gene>
<reference evidence="4 5" key="1">
    <citation type="submission" date="2021-06" db="EMBL/GenBank/DDBJ databases">
        <title>Actinoplanes lichenicola sp. nov., and Actinoplanes ovalisporus sp. nov., isolated from lichen in Thailand.</title>
        <authorList>
            <person name="Saeng-In P."/>
            <person name="Kanchanasin P."/>
            <person name="Yuki M."/>
            <person name="Kudo T."/>
            <person name="Ohkuma M."/>
            <person name="Phongsopitanun W."/>
            <person name="Tanasupawat S."/>
        </authorList>
    </citation>
    <scope>NUCLEOTIDE SEQUENCE [LARGE SCALE GENOMIC DNA]</scope>
    <source>
        <strain evidence="4 5">NBRC 110975</strain>
    </source>
</reference>
<dbReference type="InterPro" id="IPR051545">
    <property type="entry name" value="NAD(P)H_dehydrogenase_qn"/>
</dbReference>
<dbReference type="RefSeq" id="WP_215793360.1">
    <property type="nucleotide sequence ID" value="NZ_JAHKKG010000013.1"/>
</dbReference>
<evidence type="ECO:0000313" key="4">
    <source>
        <dbReference type="EMBL" id="MBU2669135.1"/>
    </source>
</evidence>
<evidence type="ECO:0000256" key="2">
    <source>
        <dbReference type="ARBA" id="ARBA00023002"/>
    </source>
</evidence>
<organism evidence="4 5">
    <name type="scientific">Paractinoplanes bogorensis</name>
    <dbReference type="NCBI Taxonomy" id="1610840"/>
    <lineage>
        <taxon>Bacteria</taxon>
        <taxon>Bacillati</taxon>
        <taxon>Actinomycetota</taxon>
        <taxon>Actinomycetes</taxon>
        <taxon>Micromonosporales</taxon>
        <taxon>Micromonosporaceae</taxon>
        <taxon>Paractinoplanes</taxon>
    </lineage>
</organism>
<dbReference type="PANTHER" id="PTHR10204">
    <property type="entry name" value="NAD P H OXIDOREDUCTASE-RELATED"/>
    <property type="match status" value="1"/>
</dbReference>
<evidence type="ECO:0000256" key="1">
    <source>
        <dbReference type="ARBA" id="ARBA00006252"/>
    </source>
</evidence>
<dbReference type="Gene3D" id="3.40.50.360">
    <property type="match status" value="1"/>
</dbReference>
<evidence type="ECO:0000313" key="5">
    <source>
        <dbReference type="Proteomes" id="UP001519654"/>
    </source>
</evidence>
<sequence>MTHVHIVFAHPADRGFTREVLAALQTTLTRQGHTHTLSDLYAMGFRTELSAAEYARESAYRTDLPVADDVAAEQARLAAADMWAFVYPVWWADCPAILKGWFDRVWTAGFAHHTGNPISVRKAVVLCTAGHPLARLEADGLYQAMRATMLIDRIGTRADEAGFILLTRDDNPAEAVEGLFP</sequence>